<comment type="caution">
    <text evidence="7">The sequence shown here is derived from an EMBL/GenBank/DDBJ whole genome shotgun (WGS) entry which is preliminary data.</text>
</comment>
<evidence type="ECO:0000313" key="8">
    <source>
        <dbReference type="Proteomes" id="UP000280307"/>
    </source>
</evidence>
<dbReference type="CDD" id="cd06225">
    <property type="entry name" value="HAMP"/>
    <property type="match status" value="2"/>
</dbReference>
<dbReference type="GO" id="GO:0007165">
    <property type="term" value="P:signal transduction"/>
    <property type="evidence" value="ECO:0007669"/>
    <property type="project" value="UniProtKB-KW"/>
</dbReference>
<keyword evidence="1 3" id="KW-0807">Transducer</keyword>
<accession>A0A426TQT9</accession>
<dbReference type="PANTHER" id="PTHR32089">
    <property type="entry name" value="METHYL-ACCEPTING CHEMOTAXIS PROTEIN MCPB"/>
    <property type="match status" value="1"/>
</dbReference>
<dbReference type="CDD" id="cd18773">
    <property type="entry name" value="PDC1_HK_sensor"/>
    <property type="match status" value="1"/>
</dbReference>
<keyword evidence="4" id="KW-1133">Transmembrane helix</keyword>
<dbReference type="PROSITE" id="PS50111">
    <property type="entry name" value="CHEMOTAXIS_TRANSDUC_2"/>
    <property type="match status" value="1"/>
</dbReference>
<keyword evidence="4" id="KW-0812">Transmembrane</keyword>
<dbReference type="Gene3D" id="1.10.287.950">
    <property type="entry name" value="Methyl-accepting chemotaxis protein"/>
    <property type="match status" value="1"/>
</dbReference>
<feature type="transmembrane region" description="Helical" evidence="4">
    <location>
        <begin position="15"/>
        <end position="38"/>
    </location>
</feature>
<dbReference type="SMART" id="SM00304">
    <property type="entry name" value="HAMP"/>
    <property type="match status" value="2"/>
</dbReference>
<dbReference type="SMART" id="SM00283">
    <property type="entry name" value="MA"/>
    <property type="match status" value="1"/>
</dbReference>
<name>A0A426TQT9_9CHLR</name>
<evidence type="ECO:0000256" key="3">
    <source>
        <dbReference type="PROSITE-ProRule" id="PRU00284"/>
    </source>
</evidence>
<dbReference type="InterPro" id="IPR003660">
    <property type="entry name" value="HAMP_dom"/>
</dbReference>
<dbReference type="SUPFAM" id="SSF58104">
    <property type="entry name" value="Methyl-accepting chemotaxis protein (MCP) signaling domain"/>
    <property type="match status" value="1"/>
</dbReference>
<dbReference type="Proteomes" id="UP000280307">
    <property type="component" value="Unassembled WGS sequence"/>
</dbReference>
<dbReference type="AlphaFoldDB" id="A0A426TQT9"/>
<dbReference type="PANTHER" id="PTHR32089:SF112">
    <property type="entry name" value="LYSOZYME-LIKE PROTEIN-RELATED"/>
    <property type="match status" value="1"/>
</dbReference>
<evidence type="ECO:0000259" key="5">
    <source>
        <dbReference type="PROSITE" id="PS50111"/>
    </source>
</evidence>
<dbReference type="Pfam" id="PF00015">
    <property type="entry name" value="MCPsignal"/>
    <property type="match status" value="1"/>
</dbReference>
<evidence type="ECO:0000256" key="4">
    <source>
        <dbReference type="SAM" id="Phobius"/>
    </source>
</evidence>
<feature type="transmembrane region" description="Helical" evidence="4">
    <location>
        <begin position="325"/>
        <end position="349"/>
    </location>
</feature>
<evidence type="ECO:0000256" key="2">
    <source>
        <dbReference type="ARBA" id="ARBA00029447"/>
    </source>
</evidence>
<gene>
    <name evidence="7" type="ORF">EI684_22415</name>
</gene>
<evidence type="ECO:0000256" key="1">
    <source>
        <dbReference type="ARBA" id="ARBA00023224"/>
    </source>
</evidence>
<dbReference type="InterPro" id="IPR029151">
    <property type="entry name" value="Sensor-like_sf"/>
</dbReference>
<evidence type="ECO:0000313" key="7">
    <source>
        <dbReference type="EMBL" id="RRR65689.1"/>
    </source>
</evidence>
<reference evidence="7 8" key="1">
    <citation type="submission" date="2018-12" db="EMBL/GenBank/DDBJ databases">
        <title>Genome Sequence of Candidatus Viridilinea halotolerans isolated from saline sulfide-rich spring.</title>
        <authorList>
            <person name="Grouzdev D.S."/>
            <person name="Burganskaya E.I."/>
            <person name="Krutkina M.S."/>
            <person name="Sukhacheva M.V."/>
            <person name="Gorlenko V.M."/>
        </authorList>
    </citation>
    <scope>NUCLEOTIDE SEQUENCE [LARGE SCALE GENOMIC DNA]</scope>
    <source>
        <strain evidence="7">Chok-6</strain>
    </source>
</reference>
<dbReference type="Pfam" id="PF00672">
    <property type="entry name" value="HAMP"/>
    <property type="match status" value="2"/>
</dbReference>
<dbReference type="PROSITE" id="PS50885">
    <property type="entry name" value="HAMP"/>
    <property type="match status" value="2"/>
</dbReference>
<keyword evidence="4" id="KW-0472">Membrane</keyword>
<feature type="domain" description="HAMP" evidence="6">
    <location>
        <begin position="347"/>
        <end position="399"/>
    </location>
</feature>
<proteinExistence type="inferred from homology"/>
<feature type="domain" description="HAMP" evidence="6">
    <location>
        <begin position="420"/>
        <end position="472"/>
    </location>
</feature>
<dbReference type="GO" id="GO:0016020">
    <property type="term" value="C:membrane"/>
    <property type="evidence" value="ECO:0007669"/>
    <property type="project" value="InterPro"/>
</dbReference>
<comment type="similarity">
    <text evidence="2">Belongs to the methyl-accepting chemotaxis (MCP) protein family.</text>
</comment>
<dbReference type="SUPFAM" id="SSF103190">
    <property type="entry name" value="Sensory domain-like"/>
    <property type="match status" value="1"/>
</dbReference>
<protein>
    <submittedName>
        <fullName evidence="7">HAMP domain-containing protein</fullName>
    </submittedName>
</protein>
<sequence>MFGRFSPARSLSSRMVLVTLGIALIAMLSLTLVTNYLARDNVFVATQRQIDTQALNGVERLEGYLGDRLASVRLFAQLPLIIVMLQDQDDAEARARGQTVIDAAQESYGYRAVSLLNTQGRVVLSTDAAILGQDRSGRTEIRGGLNGTPTMSDIASEPGSDEIGLHFVAPVYGPNRALLGLVDVRTDLEPLHALVALDTDRSGTGSYSVLLDDNGIRLSVPSRPELLLRPATPLPEAVRTRLVAEQRFGAATTSILAGATNLVELRASINALQRNRSEQEFFAGELNANVPGESVIRPLRSMPWYYVHRVPTDQFYQAVNAQTNFALLLTLVAVLSAIIVTVLVMRWSLNNPLNELVATVTAVAEGDLQRRIAVDRQDEIGILGQRFNAMADNLLERISEARTAQSEAQRLQQAEAQGRAELDATVAEYQRFVQAVAQGNLSQRLDVRTNGAMGQLGSGLNEMVASLTSLTNQLRRAAADISSAATEILAATTQQAASATEQVAAVTQTSATVEEVKQITRYSDEQATRVADDGQAALRLAREGTTTVEESIQGMNTVRTCVESIAQTIMALAEQTQAIGTITTSVSEIADQSNLLALNAAIEAARAGEQGKSFAVVAQNVRALAERSKAATVQVRDILSEIQKASNAAVMVTEEGTRRVEQGSTMITRAGDLIHRIAAEVESGTQTNVQMASGARQAVSGLDQVVQAINSIQQATQQTLSSTRQAERAAQDLTNLARMLQETVAAYRVN</sequence>
<dbReference type="Gene3D" id="6.10.340.10">
    <property type="match status" value="1"/>
</dbReference>
<feature type="domain" description="Methyl-accepting transducer" evidence="5">
    <location>
        <begin position="477"/>
        <end position="713"/>
    </location>
</feature>
<dbReference type="SUPFAM" id="SSF158472">
    <property type="entry name" value="HAMP domain-like"/>
    <property type="match status" value="1"/>
</dbReference>
<organism evidence="7 8">
    <name type="scientific">Candidatus Viridilinea halotolerans</name>
    <dbReference type="NCBI Taxonomy" id="2491704"/>
    <lineage>
        <taxon>Bacteria</taxon>
        <taxon>Bacillati</taxon>
        <taxon>Chloroflexota</taxon>
        <taxon>Chloroflexia</taxon>
        <taxon>Chloroflexales</taxon>
        <taxon>Chloroflexineae</taxon>
        <taxon>Oscillochloridaceae</taxon>
        <taxon>Candidatus Viridilinea</taxon>
    </lineage>
</organism>
<dbReference type="Gene3D" id="3.30.450.20">
    <property type="entry name" value="PAS domain"/>
    <property type="match status" value="1"/>
</dbReference>
<dbReference type="InterPro" id="IPR004089">
    <property type="entry name" value="MCPsignal_dom"/>
</dbReference>
<dbReference type="EMBL" id="RSAS01000922">
    <property type="protein sequence ID" value="RRR65689.1"/>
    <property type="molecule type" value="Genomic_DNA"/>
</dbReference>
<evidence type="ECO:0000259" key="6">
    <source>
        <dbReference type="PROSITE" id="PS50885"/>
    </source>
</evidence>